<keyword evidence="2" id="KW-1185">Reference proteome</keyword>
<accession>A0A1H0QK72</accession>
<dbReference type="Pfam" id="PF16256">
    <property type="entry name" value="DUF4911"/>
    <property type="match status" value="1"/>
</dbReference>
<proteinExistence type="predicted"/>
<dbReference type="RefSeq" id="WP_092222331.1">
    <property type="nucleotide sequence ID" value="NZ_FNJI01000012.1"/>
</dbReference>
<dbReference type="Proteomes" id="UP000199073">
    <property type="component" value="Unassembled WGS sequence"/>
</dbReference>
<evidence type="ECO:0000313" key="2">
    <source>
        <dbReference type="Proteomes" id="UP000199073"/>
    </source>
</evidence>
<sequence>MAVLKTQYLRISKDKFHYLKFILEGYDNLAILSSFDNNGVVVLRYPDGLSRELFELLESIAVDIGPGF</sequence>
<organism evidence="1 2">
    <name type="scientific">Desulforhopalus singaporensis</name>
    <dbReference type="NCBI Taxonomy" id="91360"/>
    <lineage>
        <taxon>Bacteria</taxon>
        <taxon>Pseudomonadati</taxon>
        <taxon>Thermodesulfobacteriota</taxon>
        <taxon>Desulfobulbia</taxon>
        <taxon>Desulfobulbales</taxon>
        <taxon>Desulfocapsaceae</taxon>
        <taxon>Desulforhopalus</taxon>
    </lineage>
</organism>
<dbReference type="AlphaFoldDB" id="A0A1H0QK72"/>
<dbReference type="OrthoDB" id="5472144at2"/>
<evidence type="ECO:0008006" key="3">
    <source>
        <dbReference type="Google" id="ProtNLM"/>
    </source>
</evidence>
<dbReference type="InterPro" id="IPR032587">
    <property type="entry name" value="DUF4911"/>
</dbReference>
<evidence type="ECO:0000313" key="1">
    <source>
        <dbReference type="EMBL" id="SDP17116.1"/>
    </source>
</evidence>
<gene>
    <name evidence="1" type="ORF">SAMN05660330_01980</name>
</gene>
<dbReference type="STRING" id="91360.SAMN05660330_01980"/>
<name>A0A1H0QK72_9BACT</name>
<reference evidence="1 2" key="1">
    <citation type="submission" date="2016-10" db="EMBL/GenBank/DDBJ databases">
        <authorList>
            <person name="de Groot N.N."/>
        </authorList>
    </citation>
    <scope>NUCLEOTIDE SEQUENCE [LARGE SCALE GENOMIC DNA]</scope>
    <source>
        <strain evidence="1 2">DSM 12130</strain>
    </source>
</reference>
<dbReference type="EMBL" id="FNJI01000012">
    <property type="protein sequence ID" value="SDP17116.1"/>
    <property type="molecule type" value="Genomic_DNA"/>
</dbReference>
<protein>
    <recommendedName>
        <fullName evidence="3">DUF4911 domain-containing protein</fullName>
    </recommendedName>
</protein>